<keyword evidence="1" id="KW-0812">Transmembrane</keyword>
<reference evidence="2 3" key="1">
    <citation type="submission" date="2019-02" db="EMBL/GenBank/DDBJ databases">
        <title>Genomic Encyclopedia of Type Strains, Phase IV (KMG-IV): sequencing the most valuable type-strain genomes for metagenomic binning, comparative biology and taxonomic classification.</title>
        <authorList>
            <person name="Goeker M."/>
        </authorList>
    </citation>
    <scope>NUCLEOTIDE SEQUENCE [LARGE SCALE GENOMIC DNA]</scope>
    <source>
        <strain evidence="2 3">DSM 105135</strain>
    </source>
</reference>
<feature type="transmembrane region" description="Helical" evidence="1">
    <location>
        <begin position="411"/>
        <end position="435"/>
    </location>
</feature>
<feature type="transmembrane region" description="Helical" evidence="1">
    <location>
        <begin position="374"/>
        <end position="399"/>
    </location>
</feature>
<evidence type="ECO:0008006" key="4">
    <source>
        <dbReference type="Google" id="ProtNLM"/>
    </source>
</evidence>
<feature type="transmembrane region" description="Helical" evidence="1">
    <location>
        <begin position="441"/>
        <end position="458"/>
    </location>
</feature>
<feature type="transmembrane region" description="Helical" evidence="1">
    <location>
        <begin position="184"/>
        <end position="202"/>
    </location>
</feature>
<gene>
    <name evidence="2" type="ORF">EV700_1229</name>
</gene>
<keyword evidence="1" id="KW-1133">Transmembrane helix</keyword>
<dbReference type="OrthoDB" id="10018872at2"/>
<protein>
    <recommendedName>
        <fullName evidence="4">Oligosaccharide repeat unit polymerase</fullName>
    </recommendedName>
</protein>
<dbReference type="RefSeq" id="WP_130411822.1">
    <property type="nucleotide sequence ID" value="NZ_SHKX01000011.1"/>
</dbReference>
<evidence type="ECO:0000313" key="2">
    <source>
        <dbReference type="EMBL" id="RZU46844.1"/>
    </source>
</evidence>
<feature type="transmembrane region" description="Helical" evidence="1">
    <location>
        <begin position="106"/>
        <end position="131"/>
    </location>
</feature>
<feature type="transmembrane region" description="Helical" evidence="1">
    <location>
        <begin position="60"/>
        <end position="86"/>
    </location>
</feature>
<proteinExistence type="predicted"/>
<keyword evidence="3" id="KW-1185">Reference proteome</keyword>
<comment type="caution">
    <text evidence="2">The sequence shown here is derived from an EMBL/GenBank/DDBJ whole genome shotgun (WGS) entry which is preliminary data.</text>
</comment>
<sequence>MDGVIRFLWLMGVVIMAVSSVAVVFAGGVRLDIGLAVVLVSAVLLIVNRLGLWFCRDDDLFGIVFSTIALYFWLGYVAKMAFFLYNPDASWIRAVSFLPLVDPEDYALAFLGVAPGLIALLFGMMLPVISFKASRKVVNAPMGNWALVLLLLVVGLKFFLQIYFDVAKPGLKPVEIPLPFVNGILAFVVGFFLVALVNIYVFHVMSVDHNGRKFGAILAVLLLVISDVWVGYKQALMFQMVVLFYFFGFHKRYYSRDVNLRIYIFGGVAVVMGLVLYKYVNDYRYALLRGEDVSMAVQSAINASVVIDEKDGGMVSLLNRINGVDNFLASNLISQYQSFPITAVFDETLGQLFNNVLYSGEDVNTQFGLTQFGALYAIGGTTMMVLGAFVLGLFLQFLAKFITHVVFARSSWAYAIAPSLALWMMKVLFAGGVLLLYLKEISLSVFLLFALYALFGRAKPVRKGIMHTNGGAA</sequence>
<keyword evidence="1" id="KW-0472">Membrane</keyword>
<name>A0A4Q7Z9U6_9GAMM</name>
<feature type="transmembrane region" description="Helical" evidence="1">
    <location>
        <begin position="33"/>
        <end position="53"/>
    </location>
</feature>
<dbReference type="EMBL" id="SHKX01000011">
    <property type="protein sequence ID" value="RZU46844.1"/>
    <property type="molecule type" value="Genomic_DNA"/>
</dbReference>
<feature type="transmembrane region" description="Helical" evidence="1">
    <location>
        <begin position="143"/>
        <end position="164"/>
    </location>
</feature>
<dbReference type="AlphaFoldDB" id="A0A4Q7Z9U6"/>
<organism evidence="2 3">
    <name type="scientific">Fluviicoccus keumensis</name>
    <dbReference type="NCBI Taxonomy" id="1435465"/>
    <lineage>
        <taxon>Bacteria</taxon>
        <taxon>Pseudomonadati</taxon>
        <taxon>Pseudomonadota</taxon>
        <taxon>Gammaproteobacteria</taxon>
        <taxon>Moraxellales</taxon>
        <taxon>Moraxellaceae</taxon>
        <taxon>Fluviicoccus</taxon>
    </lineage>
</organism>
<feature type="transmembrane region" description="Helical" evidence="1">
    <location>
        <begin position="236"/>
        <end position="253"/>
    </location>
</feature>
<feature type="transmembrane region" description="Helical" evidence="1">
    <location>
        <begin position="260"/>
        <end position="280"/>
    </location>
</feature>
<dbReference type="Proteomes" id="UP000292423">
    <property type="component" value="Unassembled WGS sequence"/>
</dbReference>
<evidence type="ECO:0000256" key="1">
    <source>
        <dbReference type="SAM" id="Phobius"/>
    </source>
</evidence>
<feature type="transmembrane region" description="Helical" evidence="1">
    <location>
        <begin position="214"/>
        <end position="230"/>
    </location>
</feature>
<evidence type="ECO:0000313" key="3">
    <source>
        <dbReference type="Proteomes" id="UP000292423"/>
    </source>
</evidence>
<accession>A0A4Q7Z9U6</accession>
<feature type="transmembrane region" description="Helical" evidence="1">
    <location>
        <begin position="7"/>
        <end position="27"/>
    </location>
</feature>